<evidence type="ECO:0008006" key="10">
    <source>
        <dbReference type="Google" id="ProtNLM"/>
    </source>
</evidence>
<feature type="chain" id="PRO_5031111053" description="Plastid light harvesting protein" evidence="8">
    <location>
        <begin position="20"/>
        <end position="210"/>
    </location>
</feature>
<dbReference type="SUPFAM" id="SSF103511">
    <property type="entry name" value="Chlorophyll a-b binding protein"/>
    <property type="match status" value="1"/>
</dbReference>
<organism evidence="9">
    <name type="scientific">Octactis speculum</name>
    <dbReference type="NCBI Taxonomy" id="3111310"/>
    <lineage>
        <taxon>Eukaryota</taxon>
        <taxon>Sar</taxon>
        <taxon>Stramenopiles</taxon>
        <taxon>Ochrophyta</taxon>
        <taxon>Dictyochophyceae</taxon>
        <taxon>Dictyochales</taxon>
        <taxon>Dictyochaceae</taxon>
        <taxon>Octactis</taxon>
    </lineage>
</organism>
<dbReference type="GO" id="GO:0016020">
    <property type="term" value="C:membrane"/>
    <property type="evidence" value="ECO:0007669"/>
    <property type="project" value="InterPro"/>
</dbReference>
<keyword evidence="7" id="KW-0157">Chromophore</keyword>
<dbReference type="EMBL" id="HBGS01037787">
    <property type="protein sequence ID" value="CAD9445528.1"/>
    <property type="molecule type" value="Transcribed_RNA"/>
</dbReference>
<dbReference type="GO" id="GO:0016168">
    <property type="term" value="F:chlorophyll binding"/>
    <property type="evidence" value="ECO:0007669"/>
    <property type="project" value="UniProtKB-KW"/>
</dbReference>
<sequence>MARGLFSVVLALAFFGASAFQAPRSQHAMPVVSAAASEMEGVTPPVGFFDPLGFTDLASPATLAWFRHAEIKHGRVAMAATVGWMLTENGIHFPGNVASGTSFESLANAGPIGAWDGLSTIGKVQILVFLGCIEIAGEMPKPHYMKGGKPGVIPYIWDPLGVTSKMSEDTLRTNRTKEINNGRLAMIAIISFFSAAQIDGSVPALVGMMK</sequence>
<reference evidence="9" key="1">
    <citation type="submission" date="2021-01" db="EMBL/GenBank/DDBJ databases">
        <authorList>
            <person name="Corre E."/>
            <person name="Pelletier E."/>
            <person name="Niang G."/>
            <person name="Scheremetjew M."/>
            <person name="Finn R."/>
            <person name="Kale V."/>
            <person name="Holt S."/>
            <person name="Cochrane G."/>
            <person name="Meng A."/>
            <person name="Brown T."/>
            <person name="Cohen L."/>
        </authorList>
    </citation>
    <scope>NUCLEOTIDE SEQUENCE</scope>
    <source>
        <strain evidence="9">CCMP1381</strain>
    </source>
</reference>
<keyword evidence="8" id="KW-0732">Signal</keyword>
<feature type="binding site" evidence="7">
    <location>
        <position position="181"/>
    </location>
    <ligand>
        <name>chlorophyll a</name>
        <dbReference type="ChEBI" id="CHEBI:58416"/>
        <label>1</label>
    </ligand>
</feature>
<evidence type="ECO:0000256" key="6">
    <source>
        <dbReference type="ARBA" id="ARBA00022640"/>
    </source>
</evidence>
<feature type="binding site" evidence="7">
    <location>
        <position position="73"/>
    </location>
    <ligand>
        <name>chlorophyll a</name>
        <dbReference type="ChEBI" id="CHEBI:58416"/>
        <label>1</label>
    </ligand>
</feature>
<name>A0A7S2D6J2_9STRA</name>
<comment type="subcellular location">
    <subcellularLocation>
        <location evidence="2">Plastid</location>
        <location evidence="2">Chloroplast</location>
    </subcellularLocation>
</comment>
<feature type="binding site" evidence="7">
    <location>
        <position position="70"/>
    </location>
    <ligand>
        <name>chlorophyll a</name>
        <dbReference type="ChEBI" id="CHEBI:58416"/>
        <label>1</label>
    </ligand>
</feature>
<dbReference type="InterPro" id="IPR022796">
    <property type="entry name" value="Chloroa_b-bind"/>
</dbReference>
<feature type="binding site" evidence="7">
    <location>
        <position position="177"/>
    </location>
    <ligand>
        <name>chlorophyll a</name>
        <dbReference type="ChEBI" id="CHEBI:58416"/>
        <label>1</label>
    </ligand>
</feature>
<comment type="function">
    <text evidence="1">The light-harvesting complex (LHC) functions as a light receptor, it captures and delivers excitation energy to photosystems with which it is closely associated. Energy is transferred from the carotenoid and chlorophyll C (or B) to chlorophyll A and the photosynthetic reaction centers where it is used to synthesize ATP and reducing power.</text>
</comment>
<keyword evidence="7" id="KW-0148">Chlorophyll</keyword>
<keyword evidence="6" id="KW-0934">Plastid</keyword>
<evidence type="ECO:0000256" key="7">
    <source>
        <dbReference type="PIRSR" id="PIRSR601344-1"/>
    </source>
</evidence>
<dbReference type="AlphaFoldDB" id="A0A7S2D6J2"/>
<keyword evidence="5" id="KW-0602">Photosynthesis</keyword>
<evidence type="ECO:0000256" key="3">
    <source>
        <dbReference type="ARBA" id="ARBA00005933"/>
    </source>
</evidence>
<dbReference type="Gene3D" id="1.10.3460.10">
    <property type="entry name" value="Chlorophyll a/b binding protein domain"/>
    <property type="match status" value="1"/>
</dbReference>
<dbReference type="GO" id="GO:0009507">
    <property type="term" value="C:chloroplast"/>
    <property type="evidence" value="ECO:0007669"/>
    <property type="project" value="UniProtKB-SubCell"/>
</dbReference>
<evidence type="ECO:0000256" key="5">
    <source>
        <dbReference type="ARBA" id="ARBA00022531"/>
    </source>
</evidence>
<evidence type="ECO:0000256" key="8">
    <source>
        <dbReference type="SAM" id="SignalP"/>
    </source>
</evidence>
<evidence type="ECO:0000256" key="2">
    <source>
        <dbReference type="ARBA" id="ARBA00004229"/>
    </source>
</evidence>
<proteinExistence type="inferred from homology"/>
<feature type="binding site" evidence="7">
    <location>
        <position position="183"/>
    </location>
    <ligand>
        <name>chlorophyll a</name>
        <dbReference type="ChEBI" id="CHEBI:58416"/>
        <label>1</label>
    </ligand>
</feature>
<comment type="similarity">
    <text evidence="3">Belongs to the fucoxanthin chlorophyll protein family.</text>
</comment>
<keyword evidence="4" id="KW-0150">Chloroplast</keyword>
<feature type="binding site" description="axial binding residue" evidence="7">
    <location>
        <position position="75"/>
    </location>
    <ligand>
        <name>chlorophyll b</name>
        <dbReference type="ChEBI" id="CHEBI:61721"/>
        <label>1</label>
    </ligand>
    <ligandPart>
        <name>Mg</name>
        <dbReference type="ChEBI" id="CHEBI:25107"/>
    </ligandPart>
</feature>
<dbReference type="PANTHER" id="PTHR21649">
    <property type="entry name" value="CHLOROPHYLL A/B BINDING PROTEIN"/>
    <property type="match status" value="1"/>
</dbReference>
<protein>
    <recommendedName>
        <fullName evidence="10">Plastid light harvesting protein</fullName>
    </recommendedName>
</protein>
<evidence type="ECO:0000256" key="4">
    <source>
        <dbReference type="ARBA" id="ARBA00022528"/>
    </source>
</evidence>
<evidence type="ECO:0000313" key="9">
    <source>
        <dbReference type="EMBL" id="CAD9445528.1"/>
    </source>
</evidence>
<feature type="signal peptide" evidence="8">
    <location>
        <begin position="1"/>
        <end position="19"/>
    </location>
</feature>
<evidence type="ECO:0000256" key="1">
    <source>
        <dbReference type="ARBA" id="ARBA00004022"/>
    </source>
</evidence>
<dbReference type="InterPro" id="IPR001344">
    <property type="entry name" value="Chloro_AB-bd_pln"/>
</dbReference>
<feature type="binding site" evidence="7">
    <location>
        <position position="178"/>
    </location>
    <ligand>
        <name>chlorophyll a</name>
        <dbReference type="ChEBI" id="CHEBI:58416"/>
        <label>1</label>
    </ligand>
</feature>
<dbReference type="GO" id="GO:0009765">
    <property type="term" value="P:photosynthesis, light harvesting"/>
    <property type="evidence" value="ECO:0007669"/>
    <property type="project" value="InterPro"/>
</dbReference>
<accession>A0A7S2D6J2</accession>
<gene>
    <name evidence="9" type="ORF">DSPE1174_LOCUS19595</name>
</gene>
<dbReference type="Pfam" id="PF00504">
    <property type="entry name" value="Chloroa_b-bind"/>
    <property type="match status" value="1"/>
</dbReference>